<keyword evidence="3" id="KW-1185">Reference proteome</keyword>
<dbReference type="AlphaFoldDB" id="A0A7W8D239"/>
<accession>A0A7W8D239</accession>
<sequence length="152" mass="14777">MKIHPIHGIPGAALAMMAAGMALSAPVAAQNAGAAAEVSLVHCSGINQCGGHNDCKTATNACKGQGSCKGQGFLAAPAEACGHIGGSVIDAGVSMQVAASSLVQCYGLNTCKGHNDCRTADNACKGQGSCKGQGFTNLPAATCTNAGGKTSA</sequence>
<dbReference type="EMBL" id="JACHHP010000001">
    <property type="protein sequence ID" value="MBB5206560.1"/>
    <property type="molecule type" value="Genomic_DNA"/>
</dbReference>
<proteinExistence type="predicted"/>
<organism evidence="2 3">
    <name type="scientific">Chiayiivirga flava</name>
    <dbReference type="NCBI Taxonomy" id="659595"/>
    <lineage>
        <taxon>Bacteria</taxon>
        <taxon>Pseudomonadati</taxon>
        <taxon>Pseudomonadota</taxon>
        <taxon>Gammaproteobacteria</taxon>
        <taxon>Lysobacterales</taxon>
        <taxon>Lysobacteraceae</taxon>
        <taxon>Chiayiivirga</taxon>
    </lineage>
</organism>
<keyword evidence="1" id="KW-0732">Signal</keyword>
<evidence type="ECO:0000256" key="1">
    <source>
        <dbReference type="SAM" id="SignalP"/>
    </source>
</evidence>
<feature type="signal peptide" evidence="1">
    <location>
        <begin position="1"/>
        <end position="29"/>
    </location>
</feature>
<evidence type="ECO:0000313" key="2">
    <source>
        <dbReference type="EMBL" id="MBB5206560.1"/>
    </source>
</evidence>
<feature type="chain" id="PRO_5031316195" evidence="1">
    <location>
        <begin position="30"/>
        <end position="152"/>
    </location>
</feature>
<reference evidence="2 3" key="1">
    <citation type="submission" date="2020-08" db="EMBL/GenBank/DDBJ databases">
        <title>Genomic Encyclopedia of Type Strains, Phase IV (KMG-IV): sequencing the most valuable type-strain genomes for metagenomic binning, comparative biology and taxonomic classification.</title>
        <authorList>
            <person name="Goeker M."/>
        </authorList>
    </citation>
    <scope>NUCLEOTIDE SEQUENCE [LARGE SCALE GENOMIC DNA]</scope>
    <source>
        <strain evidence="2 3">DSM 24163</strain>
    </source>
</reference>
<comment type="caution">
    <text evidence="2">The sequence shown here is derived from an EMBL/GenBank/DDBJ whole genome shotgun (WGS) entry which is preliminary data.</text>
</comment>
<name>A0A7W8D239_9GAMM</name>
<evidence type="ECO:0000313" key="3">
    <source>
        <dbReference type="Proteomes" id="UP000521199"/>
    </source>
</evidence>
<dbReference type="RefSeq" id="WP_183958655.1">
    <property type="nucleotide sequence ID" value="NZ_JACHHP010000001.1"/>
</dbReference>
<gene>
    <name evidence="2" type="ORF">HNQ52_000076</name>
</gene>
<dbReference type="Proteomes" id="UP000521199">
    <property type="component" value="Unassembled WGS sequence"/>
</dbReference>
<protein>
    <submittedName>
        <fullName evidence="2">Uncharacterized protein</fullName>
    </submittedName>
</protein>